<dbReference type="CDD" id="cd01347">
    <property type="entry name" value="ligand_gated_channel"/>
    <property type="match status" value="1"/>
</dbReference>
<evidence type="ECO:0000256" key="9">
    <source>
        <dbReference type="ARBA" id="ARBA00023065"/>
    </source>
</evidence>
<keyword evidence="7" id="KW-0732">Signal</keyword>
<dbReference type="GO" id="GO:0009279">
    <property type="term" value="C:cell outer membrane"/>
    <property type="evidence" value="ECO:0007669"/>
    <property type="project" value="UniProtKB-SubCell"/>
</dbReference>
<accession>A0A4Q1HIE1</accession>
<evidence type="ECO:0000256" key="12">
    <source>
        <dbReference type="ARBA" id="ARBA00023170"/>
    </source>
</evidence>
<sequence length="853" mass="93468">MRIITGFPFRPLISRCRPLAPHFPPPRQPRHTASAETETKIVTRSYALPYPAASRHGARIPVTLGTLALAAALVFGAAPAPAHGQAAPVSLKLDMPAQPLGQSLLQVGKLADLQVYFLPEMVQGKQAPAITGTHTLQQTLDRLLAGSGLVAKRDGNTIVIQAPGAETTALPTVSVYADAGTSAVEGLVAKRTRTGTKTDTPIEEVPQTINVVTAQQIEMTGATDINQALRYIPGFSSYGSENRSDWYSALRGFTPTAYVDGLPVPNTLNLASWRVDPYMVDSITVLRGPTSVLYGQGDPGAIVDTQSKLANGERIREIETQVGNYARKQAAFDIGDNVDADGTLSYRLLGLGRDGNSQTGPNPDRRVAFAPSLRWQPSAATSLTLAATYLDDHGDISNNFLPAQGTVLSNPNGRISRNLYTGEADFNDYRKKQWSVGYMLEHRINDTWTLRQNTRYMHSELNNRSVYGGGLDDSDPTMASMIRYAGIFQFNYSRFDIDNQAEAKFRTGAVEHTLLTGLEYGRQSTTDSEWLAQAPSLNLYHPVHTSVDRSIFDGPTAYPHTDTRSTINTLGLYVQDQFKWNRWSFTLGGRQDWARTTQDDREADTRAKQRDQAFTGRAGVTYAADHGISPYISYATSFNPVTNTRLANGDWAAPTKGRQIEAGVRWQPEGRNLAVNAAVYQIKQTNVLTNNPDDPTNSSYVQSGEVRSQGVELSVVGRLTPELSVTGAYAFQNVKITKANDETQGKWPVDIPRPRQMASLWADWTWHAGPLEGFGLGAGIRYQSSAAGAADNSLKVPSYTVYDAGLHYEMPHWRFALNASNLFDRRYVSGCQSYSVCMYGNGRAVIATAKYEW</sequence>
<keyword evidence="6 14" id="KW-0812">Transmembrane</keyword>
<evidence type="ECO:0000256" key="10">
    <source>
        <dbReference type="ARBA" id="ARBA00023077"/>
    </source>
</evidence>
<keyword evidence="3 14" id="KW-0813">Transport</keyword>
<dbReference type="InterPro" id="IPR036942">
    <property type="entry name" value="Beta-barrel_TonB_sf"/>
</dbReference>
<dbReference type="PANTHER" id="PTHR32552">
    <property type="entry name" value="FERRICHROME IRON RECEPTOR-RELATED"/>
    <property type="match status" value="1"/>
</dbReference>
<dbReference type="Pfam" id="PF00593">
    <property type="entry name" value="TonB_dep_Rec_b-barrel"/>
    <property type="match status" value="1"/>
</dbReference>
<dbReference type="Gene3D" id="2.40.170.20">
    <property type="entry name" value="TonB-dependent receptor, beta-barrel domain"/>
    <property type="match status" value="1"/>
</dbReference>
<dbReference type="InterPro" id="IPR039426">
    <property type="entry name" value="TonB-dep_rcpt-like"/>
</dbReference>
<keyword evidence="12 17" id="KW-0675">Receptor</keyword>
<keyword evidence="10 15" id="KW-0798">TonB box</keyword>
<dbReference type="Gene3D" id="2.170.130.10">
    <property type="entry name" value="TonB-dependent receptor, plug domain"/>
    <property type="match status" value="1"/>
</dbReference>
<reference evidence="17 18" key="1">
    <citation type="journal article" date="2017" name="Int. J. Syst. Evol. Microbiol.">
        <title>Achromobacter aloeverae sp. nov., isolated from the root of Aloe vera (L.) Burm.f.</title>
        <authorList>
            <person name="Kuncharoen N."/>
            <person name="Muramatsu Y."/>
            <person name="Shibata C."/>
            <person name="Kamakura Y."/>
            <person name="Nakagawa Y."/>
            <person name="Tanasupawat S."/>
        </authorList>
    </citation>
    <scope>NUCLEOTIDE SEQUENCE [LARGE SCALE GENOMIC DNA]</scope>
    <source>
        <strain evidence="17 18">AVA-1</strain>
    </source>
</reference>
<keyword evidence="8" id="KW-0408">Iron</keyword>
<evidence type="ECO:0000256" key="13">
    <source>
        <dbReference type="ARBA" id="ARBA00023237"/>
    </source>
</evidence>
<comment type="subcellular location">
    <subcellularLocation>
        <location evidence="1 14">Cell outer membrane</location>
        <topology evidence="1 14">Multi-pass membrane protein</topology>
    </subcellularLocation>
</comment>
<feature type="domain" description="Secretin/TonB short N-terminal" evidence="16">
    <location>
        <begin position="113"/>
        <end position="163"/>
    </location>
</feature>
<dbReference type="GO" id="GO:0038023">
    <property type="term" value="F:signaling receptor activity"/>
    <property type="evidence" value="ECO:0007669"/>
    <property type="project" value="InterPro"/>
</dbReference>
<evidence type="ECO:0000256" key="5">
    <source>
        <dbReference type="ARBA" id="ARBA00022496"/>
    </source>
</evidence>
<dbReference type="Gene3D" id="3.55.50.30">
    <property type="match status" value="1"/>
</dbReference>
<dbReference type="GO" id="GO:0015891">
    <property type="term" value="P:siderophore transport"/>
    <property type="evidence" value="ECO:0007669"/>
    <property type="project" value="InterPro"/>
</dbReference>
<evidence type="ECO:0000256" key="1">
    <source>
        <dbReference type="ARBA" id="ARBA00004571"/>
    </source>
</evidence>
<dbReference type="NCBIfam" id="TIGR01783">
    <property type="entry name" value="TonB-siderophor"/>
    <property type="match status" value="1"/>
</dbReference>
<keyword evidence="13 14" id="KW-0998">Cell outer membrane</keyword>
<keyword evidence="4 14" id="KW-1134">Transmembrane beta strand</keyword>
<evidence type="ECO:0000256" key="2">
    <source>
        <dbReference type="ARBA" id="ARBA00009810"/>
    </source>
</evidence>
<dbReference type="SMART" id="SM00965">
    <property type="entry name" value="STN"/>
    <property type="match status" value="1"/>
</dbReference>
<dbReference type="AlphaFoldDB" id="A0A4Q1HIE1"/>
<evidence type="ECO:0000256" key="3">
    <source>
        <dbReference type="ARBA" id="ARBA00022448"/>
    </source>
</evidence>
<keyword evidence="11 14" id="KW-0472">Membrane</keyword>
<dbReference type="EMBL" id="PYAL01000004">
    <property type="protein sequence ID" value="RXN87831.1"/>
    <property type="molecule type" value="Genomic_DNA"/>
</dbReference>
<dbReference type="InterPro" id="IPR012910">
    <property type="entry name" value="Plug_dom"/>
</dbReference>
<organism evidence="17 18">
    <name type="scientific">Achromobacter aloeverae</name>
    <dbReference type="NCBI Taxonomy" id="1750518"/>
    <lineage>
        <taxon>Bacteria</taxon>
        <taxon>Pseudomonadati</taxon>
        <taxon>Pseudomonadota</taxon>
        <taxon>Betaproteobacteria</taxon>
        <taxon>Burkholderiales</taxon>
        <taxon>Alcaligenaceae</taxon>
        <taxon>Achromobacter</taxon>
    </lineage>
</organism>
<dbReference type="GO" id="GO:0015344">
    <property type="term" value="F:siderophore uptake transmembrane transporter activity"/>
    <property type="evidence" value="ECO:0007669"/>
    <property type="project" value="TreeGrafter"/>
</dbReference>
<dbReference type="Pfam" id="PF07715">
    <property type="entry name" value="Plug"/>
    <property type="match status" value="1"/>
</dbReference>
<dbReference type="InterPro" id="IPR000531">
    <property type="entry name" value="Beta-barrel_TonB"/>
</dbReference>
<dbReference type="OrthoDB" id="127311at2"/>
<dbReference type="InterPro" id="IPR037066">
    <property type="entry name" value="Plug_dom_sf"/>
</dbReference>
<dbReference type="SUPFAM" id="SSF56935">
    <property type="entry name" value="Porins"/>
    <property type="match status" value="1"/>
</dbReference>
<dbReference type="PANTHER" id="PTHR32552:SF68">
    <property type="entry name" value="FERRICHROME OUTER MEMBRANE TRANSPORTER_PHAGE RECEPTOR"/>
    <property type="match status" value="1"/>
</dbReference>
<dbReference type="InterPro" id="IPR011662">
    <property type="entry name" value="Secretin/TonB_short_N"/>
</dbReference>
<keyword evidence="18" id="KW-1185">Reference proteome</keyword>
<evidence type="ECO:0000256" key="14">
    <source>
        <dbReference type="PROSITE-ProRule" id="PRU01360"/>
    </source>
</evidence>
<keyword evidence="9" id="KW-0406">Ion transport</keyword>
<keyword evidence="5" id="KW-0410">Iron transport</keyword>
<dbReference type="Proteomes" id="UP000290849">
    <property type="component" value="Unassembled WGS sequence"/>
</dbReference>
<evidence type="ECO:0000256" key="7">
    <source>
        <dbReference type="ARBA" id="ARBA00022729"/>
    </source>
</evidence>
<proteinExistence type="inferred from homology"/>
<evidence type="ECO:0000256" key="11">
    <source>
        <dbReference type="ARBA" id="ARBA00023136"/>
    </source>
</evidence>
<protein>
    <submittedName>
        <fullName evidence="17">TonB-dependent siderophore receptor</fullName>
    </submittedName>
</protein>
<dbReference type="PROSITE" id="PS52016">
    <property type="entry name" value="TONB_DEPENDENT_REC_3"/>
    <property type="match status" value="1"/>
</dbReference>
<dbReference type="FunFam" id="2.40.170.20:FF:000005">
    <property type="entry name" value="TonB-dependent siderophore receptor"/>
    <property type="match status" value="1"/>
</dbReference>
<evidence type="ECO:0000313" key="18">
    <source>
        <dbReference type="Proteomes" id="UP000290849"/>
    </source>
</evidence>
<evidence type="ECO:0000259" key="16">
    <source>
        <dbReference type="SMART" id="SM00965"/>
    </source>
</evidence>
<evidence type="ECO:0000256" key="4">
    <source>
        <dbReference type="ARBA" id="ARBA00022452"/>
    </source>
</evidence>
<comment type="similarity">
    <text evidence="2 14 15">Belongs to the TonB-dependent receptor family.</text>
</comment>
<evidence type="ECO:0000256" key="15">
    <source>
        <dbReference type="RuleBase" id="RU003357"/>
    </source>
</evidence>
<comment type="caution">
    <text evidence="17">The sequence shown here is derived from an EMBL/GenBank/DDBJ whole genome shotgun (WGS) entry which is preliminary data.</text>
</comment>
<evidence type="ECO:0000313" key="17">
    <source>
        <dbReference type="EMBL" id="RXN87831.1"/>
    </source>
</evidence>
<evidence type="ECO:0000256" key="6">
    <source>
        <dbReference type="ARBA" id="ARBA00022692"/>
    </source>
</evidence>
<name>A0A4Q1HIE1_9BURK</name>
<evidence type="ECO:0000256" key="8">
    <source>
        <dbReference type="ARBA" id="ARBA00023004"/>
    </source>
</evidence>
<dbReference type="InterPro" id="IPR010105">
    <property type="entry name" value="TonB_sidphr_rcpt"/>
</dbReference>
<dbReference type="Pfam" id="PF07660">
    <property type="entry name" value="STN"/>
    <property type="match status" value="1"/>
</dbReference>
<gene>
    <name evidence="17" type="ORF">C7R54_14665</name>
</gene>